<proteinExistence type="predicted"/>
<gene>
    <name evidence="2" type="ORF">Mal15_50930</name>
</gene>
<reference evidence="2 3" key="1">
    <citation type="submission" date="2019-02" db="EMBL/GenBank/DDBJ databases">
        <title>Planctomycetal bacteria perform biofilm scaping via a novel small molecule.</title>
        <authorList>
            <person name="Jeske O."/>
            <person name="Boedeker C."/>
            <person name="Wiegand S."/>
            <person name="Breitling P."/>
            <person name="Kallscheuer N."/>
            <person name="Jogler M."/>
            <person name="Rohde M."/>
            <person name="Petersen J."/>
            <person name="Medema M.H."/>
            <person name="Surup F."/>
            <person name="Jogler C."/>
        </authorList>
    </citation>
    <scope>NUCLEOTIDE SEQUENCE [LARGE SCALE GENOMIC DNA]</scope>
    <source>
        <strain evidence="2 3">Mal15</strain>
    </source>
</reference>
<evidence type="ECO:0000259" key="1">
    <source>
        <dbReference type="Pfam" id="PF01882"/>
    </source>
</evidence>
<dbReference type="RefSeq" id="WP_147870156.1">
    <property type="nucleotide sequence ID" value="NZ_CP036264.1"/>
</dbReference>
<dbReference type="InterPro" id="IPR002881">
    <property type="entry name" value="DUF58"/>
</dbReference>
<name>A0A5B9MM12_9BACT</name>
<dbReference type="EMBL" id="CP036264">
    <property type="protein sequence ID" value="QEG01017.1"/>
    <property type="molecule type" value="Genomic_DNA"/>
</dbReference>
<organism evidence="2 3">
    <name type="scientific">Stieleria maiorica</name>
    <dbReference type="NCBI Taxonomy" id="2795974"/>
    <lineage>
        <taxon>Bacteria</taxon>
        <taxon>Pseudomonadati</taxon>
        <taxon>Planctomycetota</taxon>
        <taxon>Planctomycetia</taxon>
        <taxon>Pirellulales</taxon>
        <taxon>Pirellulaceae</taxon>
        <taxon>Stieleria</taxon>
    </lineage>
</organism>
<dbReference type="Pfam" id="PF01882">
    <property type="entry name" value="DUF58"/>
    <property type="match status" value="1"/>
</dbReference>
<feature type="domain" description="DUF58" evidence="1">
    <location>
        <begin position="230"/>
        <end position="299"/>
    </location>
</feature>
<keyword evidence="3" id="KW-1185">Reference proteome</keyword>
<evidence type="ECO:0000313" key="2">
    <source>
        <dbReference type="EMBL" id="QEG01017.1"/>
    </source>
</evidence>
<accession>A0A5B9MM12</accession>
<dbReference type="AlphaFoldDB" id="A0A5B9MM12"/>
<dbReference type="KEGG" id="smam:Mal15_50930"/>
<protein>
    <recommendedName>
        <fullName evidence="1">DUF58 domain-containing protein</fullName>
    </recommendedName>
</protein>
<dbReference type="PANTHER" id="PTHR34351:SF1">
    <property type="entry name" value="SLR1927 PROTEIN"/>
    <property type="match status" value="1"/>
</dbReference>
<dbReference type="PANTHER" id="PTHR34351">
    <property type="entry name" value="SLR1927 PROTEIN-RELATED"/>
    <property type="match status" value="1"/>
</dbReference>
<evidence type="ECO:0000313" key="3">
    <source>
        <dbReference type="Proteomes" id="UP000321353"/>
    </source>
</evidence>
<sequence>MATRRPKPLFRYRITRLGFHVLFVALFAMIGGALRGFNLLLVLAGLLISVVLLQWRSGRHAILRADLRRHGGSGVFAGTPATMRYDVRNSGRWSPLWCLRIEDPLIAADAGDTRAATGPLDEKHPGAVIATLVASLGHVPPGQTRSTSVICRFHRRGRYRLGPVVVSTTFPFGLMNCERLGPETSESLWVYPRLLTLRRGWTAMLPPRRGGDGHRSSGGSNDDGEFFGLRPWQSGDHVKHIHWRTTARIGAPAVRQFEQRNRHQLCFIVDVVDNESTRGGEERVLEAAATMISELACTTSSMALLVADAHALGSSSHCGVYTSARADVTPLLERLAIAKPVRLDDSRNDPLARAVAQQASQLFPYDLVVVSQRRFSDVTQRRSADPAREKALSVWRYFDQRSRLAWINVDSPAVARYLSIDDGGHLKSGVTREAANVDG</sequence>
<dbReference type="Proteomes" id="UP000321353">
    <property type="component" value="Chromosome"/>
</dbReference>